<evidence type="ECO:0000313" key="3">
    <source>
        <dbReference type="Proteomes" id="UP000006251"/>
    </source>
</evidence>
<protein>
    <submittedName>
        <fullName evidence="2">Uncharacterized protein</fullName>
    </submittedName>
</protein>
<keyword evidence="1" id="KW-0472">Membrane</keyword>
<organism evidence="2 3">
    <name type="scientific">Brumicola pallidula DSM 14239 = ACAM 615</name>
    <dbReference type="NCBI Taxonomy" id="1121922"/>
    <lineage>
        <taxon>Bacteria</taxon>
        <taxon>Pseudomonadati</taxon>
        <taxon>Pseudomonadota</taxon>
        <taxon>Gammaproteobacteria</taxon>
        <taxon>Alteromonadales</taxon>
        <taxon>Alteromonadaceae</taxon>
        <taxon>Brumicola</taxon>
    </lineage>
</organism>
<evidence type="ECO:0000313" key="2">
    <source>
        <dbReference type="EMBL" id="GAC30746.1"/>
    </source>
</evidence>
<sequence>MINNKVTYKEKIFPYWRTKFISYFDIGEYTVKIDLSTLTARESVYVDNVLVSKKQNLGQHSIHSFSIDDNKYELLVDIKNSFTGPIDITLRSKGIDIDGDHWVFPCARPGLITGLLFAAIGFFSAIIFNTLL</sequence>
<dbReference type="Proteomes" id="UP000006251">
    <property type="component" value="Unassembled WGS sequence"/>
</dbReference>
<comment type="caution">
    <text evidence="2">The sequence shown here is derived from an EMBL/GenBank/DDBJ whole genome shotgun (WGS) entry which is preliminary data.</text>
</comment>
<accession>K6Z3D5</accession>
<proteinExistence type="predicted"/>
<dbReference type="RefSeq" id="WP_006015340.1">
    <property type="nucleotide sequence ID" value="NZ_AUAV01000023.1"/>
</dbReference>
<dbReference type="OrthoDB" id="6322338at2"/>
<name>K6Z3D5_9ALTE</name>
<dbReference type="AlphaFoldDB" id="K6Z3D5"/>
<keyword evidence="3" id="KW-1185">Reference proteome</keyword>
<keyword evidence="1" id="KW-1133">Transmembrane helix</keyword>
<gene>
    <name evidence="2" type="ORF">GPAL_3906</name>
</gene>
<feature type="transmembrane region" description="Helical" evidence="1">
    <location>
        <begin position="111"/>
        <end position="131"/>
    </location>
</feature>
<reference evidence="3" key="1">
    <citation type="journal article" date="2014" name="Environ. Microbiol.">
        <title>Comparative genomics of the marine bacterial genus Glaciecola reveals the high degree of genomic diversity and genomic characteristic for cold adaptation.</title>
        <authorList>
            <person name="Qin Q.L."/>
            <person name="Xie B.B."/>
            <person name="Yu Y."/>
            <person name="Shu Y.L."/>
            <person name="Rong J.C."/>
            <person name="Zhang Y.J."/>
            <person name="Zhao D.L."/>
            <person name="Chen X.L."/>
            <person name="Zhang X.Y."/>
            <person name="Chen B."/>
            <person name="Zhou B.C."/>
            <person name="Zhang Y.Z."/>
        </authorList>
    </citation>
    <scope>NUCLEOTIDE SEQUENCE [LARGE SCALE GENOMIC DNA]</scope>
    <source>
        <strain evidence="3">ACAM 615</strain>
    </source>
</reference>
<evidence type="ECO:0000256" key="1">
    <source>
        <dbReference type="SAM" id="Phobius"/>
    </source>
</evidence>
<dbReference type="STRING" id="1121922.GCA_000428905_03545"/>
<keyword evidence="1" id="KW-0812">Transmembrane</keyword>
<dbReference type="EMBL" id="BAEQ01000066">
    <property type="protein sequence ID" value="GAC30746.1"/>
    <property type="molecule type" value="Genomic_DNA"/>
</dbReference>